<keyword evidence="5 6" id="KW-0472">Membrane</keyword>
<keyword evidence="3 6" id="KW-0812">Transmembrane</keyword>
<feature type="transmembrane region" description="Helical" evidence="6">
    <location>
        <begin position="203"/>
        <end position="224"/>
    </location>
</feature>
<dbReference type="RefSeq" id="WP_228425659.1">
    <property type="nucleotide sequence ID" value="NZ_JAJFNJ020000003.1"/>
</dbReference>
<keyword evidence="4 6" id="KW-1133">Transmembrane helix</keyword>
<dbReference type="Proteomes" id="UP001297361">
    <property type="component" value="Unassembled WGS sequence"/>
</dbReference>
<proteinExistence type="predicted"/>
<comment type="caution">
    <text evidence="7">The sequence shown here is derived from an EMBL/GenBank/DDBJ whole genome shotgun (WGS) entry which is preliminary data.</text>
</comment>
<dbReference type="InterPro" id="IPR001123">
    <property type="entry name" value="LeuE-type"/>
</dbReference>
<evidence type="ECO:0000313" key="7">
    <source>
        <dbReference type="EMBL" id="MEC3889674.1"/>
    </source>
</evidence>
<sequence length="262" mass="28232">MVHFKPTIAVILSDQLQALLPAYLAYVVTIASPGPSNMAILELALRRGRDAALALAAGVVTVSWTWALLAATSLSAVLFRHPWLLDGVKTVGGLYLLWLGWRAASAAQRSGIHEASERSPETRGLASLYARGVLMHLANPKAVIGWLAVLSLGLTRSSVPSTPWLIVAGCAVLSVLVFGGYAIAFSTPAPVRVYVRARRPIQVAVAAVFLVTGVSLLASSINHVRFWSKTDKLMHREVLPAKHVTPPARLQWVDQKRHSTSE</sequence>
<dbReference type="EMBL" id="JAJFNJ020000003">
    <property type="protein sequence ID" value="MEC3889674.1"/>
    <property type="molecule type" value="Genomic_DNA"/>
</dbReference>
<feature type="transmembrane region" description="Helical" evidence="6">
    <location>
        <begin position="128"/>
        <end position="152"/>
    </location>
</feature>
<feature type="transmembrane region" description="Helical" evidence="6">
    <location>
        <begin position="20"/>
        <end position="41"/>
    </location>
</feature>
<gene>
    <name evidence="7" type="ORF">LLE72_018435</name>
</gene>
<dbReference type="GO" id="GO:0015171">
    <property type="term" value="F:amino acid transmembrane transporter activity"/>
    <property type="evidence" value="ECO:0007669"/>
    <property type="project" value="TreeGrafter"/>
</dbReference>
<evidence type="ECO:0000313" key="8">
    <source>
        <dbReference type="Proteomes" id="UP001297361"/>
    </source>
</evidence>
<dbReference type="Pfam" id="PF01810">
    <property type="entry name" value="LysE"/>
    <property type="match status" value="1"/>
</dbReference>
<evidence type="ECO:0000256" key="4">
    <source>
        <dbReference type="ARBA" id="ARBA00022989"/>
    </source>
</evidence>
<evidence type="ECO:0000256" key="5">
    <source>
        <dbReference type="ARBA" id="ARBA00023136"/>
    </source>
</evidence>
<feature type="transmembrane region" description="Helical" evidence="6">
    <location>
        <begin position="164"/>
        <end position="183"/>
    </location>
</feature>
<accession>A0AAJ2X6Z2</accession>
<dbReference type="AlphaFoldDB" id="A0AAJ2X6Z2"/>
<evidence type="ECO:0000256" key="6">
    <source>
        <dbReference type="SAM" id="Phobius"/>
    </source>
</evidence>
<evidence type="ECO:0000256" key="3">
    <source>
        <dbReference type="ARBA" id="ARBA00022692"/>
    </source>
</evidence>
<dbReference type="PANTHER" id="PTHR30086">
    <property type="entry name" value="ARGININE EXPORTER PROTEIN ARGO"/>
    <property type="match status" value="1"/>
</dbReference>
<dbReference type="PANTHER" id="PTHR30086:SF20">
    <property type="entry name" value="ARGININE EXPORTER PROTEIN ARGO-RELATED"/>
    <property type="match status" value="1"/>
</dbReference>
<keyword evidence="2" id="KW-1003">Cell membrane</keyword>
<evidence type="ECO:0000256" key="1">
    <source>
        <dbReference type="ARBA" id="ARBA00004651"/>
    </source>
</evidence>
<dbReference type="GO" id="GO:0005886">
    <property type="term" value="C:plasma membrane"/>
    <property type="evidence" value="ECO:0007669"/>
    <property type="project" value="UniProtKB-SubCell"/>
</dbReference>
<reference evidence="7" key="1">
    <citation type="submission" date="2021-10" db="EMBL/GenBank/DDBJ databases">
        <authorList>
            <person name="Hussein R."/>
            <person name="Harrison J."/>
            <person name="Studholme D.J."/>
            <person name="Vicente J."/>
            <person name="Grant M."/>
        </authorList>
    </citation>
    <scope>NUCLEOTIDE SEQUENCE</scope>
    <source>
        <strain evidence="7">NCPPB 2970</strain>
    </source>
</reference>
<name>A0AAJ2X6Z2_XANCA</name>
<organism evidence="7 8">
    <name type="scientific">Xanthomonas campestris pv. papavericola</name>
    <dbReference type="NCBI Taxonomy" id="487881"/>
    <lineage>
        <taxon>Bacteria</taxon>
        <taxon>Pseudomonadati</taxon>
        <taxon>Pseudomonadota</taxon>
        <taxon>Gammaproteobacteria</taxon>
        <taxon>Lysobacterales</taxon>
        <taxon>Lysobacteraceae</taxon>
        <taxon>Xanthomonas</taxon>
    </lineage>
</organism>
<evidence type="ECO:0000256" key="2">
    <source>
        <dbReference type="ARBA" id="ARBA00022475"/>
    </source>
</evidence>
<protein>
    <submittedName>
        <fullName evidence="7">LysE family translocator</fullName>
    </submittedName>
</protein>
<feature type="transmembrane region" description="Helical" evidence="6">
    <location>
        <begin position="53"/>
        <end position="79"/>
    </location>
</feature>
<reference evidence="7" key="2">
    <citation type="submission" date="2024-01" db="EMBL/GenBank/DDBJ databases">
        <title>Long-read genome sequencing of X. campestris pv. papavericola.</title>
        <authorList>
            <person name="Hussain R.M.F."/>
            <person name="Greer S."/>
            <person name="Harrison J."/>
            <person name="Grant M."/>
            <person name="Vicente J."/>
            <person name="Studholme D.J."/>
        </authorList>
    </citation>
    <scope>NUCLEOTIDE SEQUENCE</scope>
    <source>
        <strain evidence="7">NCPPB 2970</strain>
    </source>
</reference>
<comment type="subcellular location">
    <subcellularLocation>
        <location evidence="1">Cell membrane</location>
        <topology evidence="1">Multi-pass membrane protein</topology>
    </subcellularLocation>
</comment>